<comment type="caution">
    <text evidence="1">The sequence shown here is derived from an EMBL/GenBank/DDBJ whole genome shotgun (WGS) entry which is preliminary data.</text>
</comment>
<dbReference type="Proteomes" id="UP000219559">
    <property type="component" value="Unassembled WGS sequence"/>
</dbReference>
<proteinExistence type="predicted"/>
<reference evidence="1 2" key="1">
    <citation type="submission" date="2017-04" db="EMBL/GenBank/DDBJ databases">
        <title>A new member of the family Flavobacteriaceae isolated from ascidians.</title>
        <authorList>
            <person name="Chen L."/>
        </authorList>
    </citation>
    <scope>NUCLEOTIDE SEQUENCE [LARGE SCALE GENOMIC DNA]</scope>
    <source>
        <strain evidence="1 2">HQA918</strain>
    </source>
</reference>
<evidence type="ECO:0000313" key="1">
    <source>
        <dbReference type="EMBL" id="PCE62688.1"/>
    </source>
</evidence>
<organism evidence="1 2">
    <name type="scientific">Sediminicola luteus</name>
    <dbReference type="NCBI Taxonomy" id="319238"/>
    <lineage>
        <taxon>Bacteria</taxon>
        <taxon>Pseudomonadati</taxon>
        <taxon>Bacteroidota</taxon>
        <taxon>Flavobacteriia</taxon>
        <taxon>Flavobacteriales</taxon>
        <taxon>Flavobacteriaceae</taxon>
        <taxon>Sediminicola</taxon>
    </lineage>
</organism>
<name>A0A2A4G3X8_9FLAO</name>
<accession>A0A2A4G3X8</accession>
<dbReference type="AlphaFoldDB" id="A0A2A4G3X8"/>
<evidence type="ECO:0000313" key="2">
    <source>
        <dbReference type="Proteomes" id="UP000219559"/>
    </source>
</evidence>
<gene>
    <name evidence="1" type="ORF">B7P33_18755</name>
</gene>
<evidence type="ECO:0008006" key="3">
    <source>
        <dbReference type="Google" id="ProtNLM"/>
    </source>
</evidence>
<dbReference type="Pfam" id="PF11175">
    <property type="entry name" value="DUF2961"/>
    <property type="match status" value="1"/>
</dbReference>
<protein>
    <recommendedName>
        <fullName evidence="3">DUF2961 domain-containing protein</fullName>
    </recommendedName>
</protein>
<sequence>MLPAQELYTVDSPLTSHSISFENPTGAKGAGGKAASPLGVGRKGLPAKMIAPGEEVLLADIKGNGTIRHIWMTTFENPLVLRSGLIRVYWDNQEHPSIEVLWGDFFGFAHGFTPPFESYAHSVGKRAGMNLYLPMPFTQRAKFVYVNQAQVAVPLFYQIDYTLGDDHPKNVGRMHVLFKRSLKTTKGVDFEILPKRMGQGRYLGTVLGIRVTDDKWWGEGEVKMYLDGDTEFPTICGTGAEDYVGLSWGMQETPFQYHGANLNQNGFTSMYRWHVKDPVFWKEDIRVTIQQIGHKGESKDPADYFNQLYEREDDWSATTFWYEAIPSAPLPKLPKLEVRTSMLFENKTK</sequence>
<keyword evidence="2" id="KW-1185">Reference proteome</keyword>
<dbReference type="OrthoDB" id="2518538at2"/>
<dbReference type="Gene3D" id="2.60.120.1390">
    <property type="match status" value="1"/>
</dbReference>
<dbReference type="InterPro" id="IPR021345">
    <property type="entry name" value="DUF2961"/>
</dbReference>
<dbReference type="EMBL" id="NBWU01000008">
    <property type="protein sequence ID" value="PCE62688.1"/>
    <property type="molecule type" value="Genomic_DNA"/>
</dbReference>